<reference evidence="1 2" key="1">
    <citation type="submission" date="2019-02" db="EMBL/GenBank/DDBJ databases">
        <title>Deep-cultivation of Planctomycetes and their phenomic and genomic characterization uncovers novel biology.</title>
        <authorList>
            <person name="Wiegand S."/>
            <person name="Jogler M."/>
            <person name="Boedeker C."/>
            <person name="Pinto D."/>
            <person name="Vollmers J."/>
            <person name="Rivas-Marin E."/>
            <person name="Kohn T."/>
            <person name="Peeters S.H."/>
            <person name="Heuer A."/>
            <person name="Rast P."/>
            <person name="Oberbeckmann S."/>
            <person name="Bunk B."/>
            <person name="Jeske O."/>
            <person name="Meyerdierks A."/>
            <person name="Storesund J.E."/>
            <person name="Kallscheuer N."/>
            <person name="Luecker S."/>
            <person name="Lage O.M."/>
            <person name="Pohl T."/>
            <person name="Merkel B.J."/>
            <person name="Hornburger P."/>
            <person name="Mueller R.-W."/>
            <person name="Bruemmer F."/>
            <person name="Labrenz M."/>
            <person name="Spormann A.M."/>
            <person name="Op den Camp H."/>
            <person name="Overmann J."/>
            <person name="Amann R."/>
            <person name="Jetten M.S.M."/>
            <person name="Mascher T."/>
            <person name="Medema M.H."/>
            <person name="Devos D.P."/>
            <person name="Kaster A.-K."/>
            <person name="Ovreas L."/>
            <person name="Rohde M."/>
            <person name="Galperin M.Y."/>
            <person name="Jogler C."/>
        </authorList>
    </citation>
    <scope>NUCLEOTIDE SEQUENCE [LARGE SCALE GENOMIC DNA]</scope>
    <source>
        <strain evidence="1 2">Mal33</strain>
    </source>
</reference>
<dbReference type="Proteomes" id="UP000316770">
    <property type="component" value="Chromosome"/>
</dbReference>
<keyword evidence="2" id="KW-1185">Reference proteome</keyword>
<protein>
    <submittedName>
        <fullName evidence="1">Uncharacterized protein</fullName>
    </submittedName>
</protein>
<proteinExistence type="predicted"/>
<evidence type="ECO:0000313" key="1">
    <source>
        <dbReference type="EMBL" id="QDV58719.1"/>
    </source>
</evidence>
<accession>A0A518J056</accession>
<organism evidence="1 2">
    <name type="scientific">Rosistilla oblonga</name>
    <dbReference type="NCBI Taxonomy" id="2527990"/>
    <lineage>
        <taxon>Bacteria</taxon>
        <taxon>Pseudomonadati</taxon>
        <taxon>Planctomycetota</taxon>
        <taxon>Planctomycetia</taxon>
        <taxon>Pirellulales</taxon>
        <taxon>Pirellulaceae</taxon>
        <taxon>Rosistilla</taxon>
    </lineage>
</organism>
<name>A0A518J056_9BACT</name>
<dbReference type="EMBL" id="CP036318">
    <property type="protein sequence ID" value="QDV58719.1"/>
    <property type="molecule type" value="Genomic_DNA"/>
</dbReference>
<dbReference type="AlphaFoldDB" id="A0A518J056"/>
<gene>
    <name evidence="1" type="ORF">Mal33_47440</name>
</gene>
<sequence>MTVDFLDDNGKSTRPSIALQVHCVCMCGDIAVNHDDIASLVNSQMQIHCKSRLGCLNRHRQG</sequence>
<evidence type="ECO:0000313" key="2">
    <source>
        <dbReference type="Proteomes" id="UP000316770"/>
    </source>
</evidence>